<comment type="caution">
    <text evidence="2">The sequence shown here is derived from an EMBL/GenBank/DDBJ whole genome shotgun (WGS) entry which is preliminary data.</text>
</comment>
<dbReference type="AlphaFoldDB" id="A0A178M4I1"/>
<organism evidence="2 3">
    <name type="scientific">Mycolicibacterium iranicum</name>
    <name type="common">Mycobacterium iranicum</name>
    <dbReference type="NCBI Taxonomy" id="912594"/>
    <lineage>
        <taxon>Bacteria</taxon>
        <taxon>Bacillati</taxon>
        <taxon>Actinomycetota</taxon>
        <taxon>Actinomycetes</taxon>
        <taxon>Mycobacteriales</taxon>
        <taxon>Mycobacteriaceae</taxon>
        <taxon>Mycolicibacterium</taxon>
    </lineage>
</organism>
<gene>
    <name evidence="2" type="ORF">A4X20_01725</name>
</gene>
<evidence type="ECO:0000313" key="2">
    <source>
        <dbReference type="EMBL" id="OAN42436.1"/>
    </source>
</evidence>
<feature type="chain" id="PRO_5039440338" evidence="1">
    <location>
        <begin position="18"/>
        <end position="83"/>
    </location>
</feature>
<dbReference type="Proteomes" id="UP000078396">
    <property type="component" value="Unassembled WGS sequence"/>
</dbReference>
<sequence length="83" mass="9311">MSTALAFLILIAPFALAALLAWAANRSGSLRLHVDQFPWAAPMAGRLFEDRDSHRVQHDVDAIRTRFEEHPTWPVSSASGERR</sequence>
<dbReference type="EMBL" id="LWCS01000001">
    <property type="protein sequence ID" value="OAN42436.1"/>
    <property type="molecule type" value="Genomic_DNA"/>
</dbReference>
<feature type="signal peptide" evidence="1">
    <location>
        <begin position="1"/>
        <end position="17"/>
    </location>
</feature>
<evidence type="ECO:0000313" key="3">
    <source>
        <dbReference type="Proteomes" id="UP000078396"/>
    </source>
</evidence>
<evidence type="ECO:0000256" key="1">
    <source>
        <dbReference type="SAM" id="SignalP"/>
    </source>
</evidence>
<dbReference type="RefSeq" id="WP_064279769.1">
    <property type="nucleotide sequence ID" value="NZ_LWCS01000001.1"/>
</dbReference>
<name>A0A178M4I1_MYCIR</name>
<dbReference type="OrthoDB" id="4480650at2"/>
<proteinExistence type="predicted"/>
<dbReference type="eggNOG" id="ENOG5032CPH">
    <property type="taxonomic scope" value="Bacteria"/>
</dbReference>
<reference evidence="2 3" key="1">
    <citation type="submission" date="2016-04" db="EMBL/GenBank/DDBJ databases">
        <title>Draft Genome Sequences of Staphylococcus capitis Strain H36, S. capitis Strain H65, S. cohnii Strain H62, S. hominis Strain H69, Mycobacterium iranicum Strain H39, Plantibacter sp. Strain H53, Pseudomonas oryzihabitans Strain H72, and Microbacterium sp. Strain H83, isolated from residential settings.</title>
        <authorList>
            <person name="Lymperopoulou D."/>
            <person name="Adams R.I."/>
            <person name="Lindow S."/>
            <person name="Coil D.A."/>
            <person name="Jospin G."/>
            <person name="Eisen J.A."/>
        </authorList>
    </citation>
    <scope>NUCLEOTIDE SEQUENCE [LARGE SCALE GENOMIC DNA]</scope>
    <source>
        <strain evidence="2 3">H39</strain>
    </source>
</reference>
<protein>
    <submittedName>
        <fullName evidence="2">Uncharacterized protein</fullName>
    </submittedName>
</protein>
<accession>A0A178M4I1</accession>
<keyword evidence="1" id="KW-0732">Signal</keyword>